<protein>
    <submittedName>
        <fullName evidence="2">Uncharacterized protein</fullName>
    </submittedName>
</protein>
<gene>
    <name evidence="2" type="ORF">TSPGSL018_17666</name>
</gene>
<evidence type="ECO:0000313" key="2">
    <source>
        <dbReference type="EMBL" id="JAC64731.1"/>
    </source>
</evidence>
<accession>A0A061R2H4</accession>
<feature type="non-terminal residue" evidence="2">
    <location>
        <position position="1"/>
    </location>
</feature>
<feature type="region of interest" description="Disordered" evidence="1">
    <location>
        <begin position="1"/>
        <end position="20"/>
    </location>
</feature>
<sequence length="97" mass="10251">TKPAALALRPRRASELPPQGSRSVAAACSLSEAISCGDAQARLSREEPSPRDCSVGWRRPAFGHPPGPSYELAEALPLLCRELAVPEIAAAPFVTVF</sequence>
<reference evidence="2" key="1">
    <citation type="submission" date="2014-05" db="EMBL/GenBank/DDBJ databases">
        <title>The transcriptome of the halophilic microalga Tetraselmis sp. GSL018 isolated from the Great Salt Lake, Utah.</title>
        <authorList>
            <person name="Jinkerson R.E."/>
            <person name="D'Adamo S."/>
            <person name="Posewitz M.C."/>
        </authorList>
    </citation>
    <scope>NUCLEOTIDE SEQUENCE</scope>
    <source>
        <strain evidence="2">GSL018</strain>
    </source>
</reference>
<dbReference type="AlphaFoldDB" id="A0A061R2H4"/>
<proteinExistence type="predicted"/>
<feature type="non-terminal residue" evidence="2">
    <location>
        <position position="97"/>
    </location>
</feature>
<organism evidence="2">
    <name type="scientific">Tetraselmis sp. GSL018</name>
    <dbReference type="NCBI Taxonomy" id="582737"/>
    <lineage>
        <taxon>Eukaryota</taxon>
        <taxon>Viridiplantae</taxon>
        <taxon>Chlorophyta</taxon>
        <taxon>core chlorophytes</taxon>
        <taxon>Chlorodendrophyceae</taxon>
        <taxon>Chlorodendrales</taxon>
        <taxon>Chlorodendraceae</taxon>
        <taxon>Tetraselmis</taxon>
    </lineage>
</organism>
<name>A0A061R2H4_9CHLO</name>
<evidence type="ECO:0000256" key="1">
    <source>
        <dbReference type="SAM" id="MobiDB-lite"/>
    </source>
</evidence>
<dbReference type="EMBL" id="GBEZ01022076">
    <property type="protein sequence ID" value="JAC64731.1"/>
    <property type="molecule type" value="Transcribed_RNA"/>
</dbReference>